<accession>A0ABQ6YHM4</accession>
<protein>
    <recommendedName>
        <fullName evidence="4">Transmembrane protein</fullName>
    </recommendedName>
</protein>
<proteinExistence type="predicted"/>
<feature type="transmembrane region" description="Helical" evidence="1">
    <location>
        <begin position="120"/>
        <end position="140"/>
    </location>
</feature>
<keyword evidence="3" id="KW-1185">Reference proteome</keyword>
<evidence type="ECO:0000313" key="2">
    <source>
        <dbReference type="EMBL" id="KAF0845278.1"/>
    </source>
</evidence>
<feature type="transmembrane region" description="Helical" evidence="1">
    <location>
        <begin position="177"/>
        <end position="194"/>
    </location>
</feature>
<comment type="caution">
    <text evidence="2">The sequence shown here is derived from an EMBL/GenBank/DDBJ whole genome shotgun (WGS) entry which is preliminary data.</text>
</comment>
<evidence type="ECO:0000313" key="3">
    <source>
        <dbReference type="Proteomes" id="UP000798951"/>
    </source>
</evidence>
<feature type="transmembrane region" description="Helical" evidence="1">
    <location>
        <begin position="68"/>
        <end position="92"/>
    </location>
</feature>
<organism evidence="2 3">
    <name type="scientific">Nocardia caishijiensis</name>
    <dbReference type="NCBI Taxonomy" id="184756"/>
    <lineage>
        <taxon>Bacteria</taxon>
        <taxon>Bacillati</taxon>
        <taxon>Actinomycetota</taxon>
        <taxon>Actinomycetes</taxon>
        <taxon>Mycobacteriales</taxon>
        <taxon>Nocardiaceae</taxon>
        <taxon>Nocardia</taxon>
    </lineage>
</organism>
<keyword evidence="1" id="KW-0472">Membrane</keyword>
<dbReference type="RefSeq" id="WP_067986486.1">
    <property type="nucleotide sequence ID" value="NZ_VMSD01000008.1"/>
</dbReference>
<sequence length="204" mass="21867">MRTNDYLARIVLLEVSAVRARTLAAEAAAQREAVLAEHAAQAARERADQQQRAAVERRQLVRRILSSAGGLAVLAVPVWVLTPVVGSILSIFSDNITEVVFLSGDTGDTSGSGPWTLYSLLWKLLLGMIAGLATLGFVLPYPRDEEVVSVPAMVGFGGGLLVLAYHAVAGSGSATSWWWPPLFAVLGHLGYGLYRRIQQEQGAQ</sequence>
<feature type="transmembrane region" description="Helical" evidence="1">
    <location>
        <begin position="147"/>
        <end position="165"/>
    </location>
</feature>
<keyword evidence="1" id="KW-1133">Transmembrane helix</keyword>
<name>A0ABQ6YHM4_9NOCA</name>
<evidence type="ECO:0008006" key="4">
    <source>
        <dbReference type="Google" id="ProtNLM"/>
    </source>
</evidence>
<evidence type="ECO:0000256" key="1">
    <source>
        <dbReference type="SAM" id="Phobius"/>
    </source>
</evidence>
<reference evidence="2 3" key="1">
    <citation type="submission" date="2019-07" db="EMBL/GenBank/DDBJ databases">
        <title>Genomic Encyclopedia of Type Strains, Phase IV (KMG-IV): sequencing the most valuable type-strain genomes for metagenomic binning, comparative biology and taxonomic classification.</title>
        <authorList>
            <person name="Goeker M."/>
        </authorList>
    </citation>
    <scope>NUCLEOTIDE SEQUENCE [LARGE SCALE GENOMIC DNA]</scope>
    <source>
        <strain evidence="2 3">DSM 44831</strain>
    </source>
</reference>
<dbReference type="EMBL" id="VMSD01000008">
    <property type="protein sequence ID" value="KAF0845278.1"/>
    <property type="molecule type" value="Genomic_DNA"/>
</dbReference>
<gene>
    <name evidence="2" type="ORF">FNL39_10886</name>
</gene>
<keyword evidence="1" id="KW-0812">Transmembrane</keyword>
<dbReference type="Proteomes" id="UP000798951">
    <property type="component" value="Unassembled WGS sequence"/>
</dbReference>